<dbReference type="PANTHER" id="PTHR42085">
    <property type="entry name" value="F-BOX DOMAIN-CONTAINING PROTEIN"/>
    <property type="match status" value="1"/>
</dbReference>
<feature type="compositionally biased region" description="Low complexity" evidence="1">
    <location>
        <begin position="17"/>
        <end position="33"/>
    </location>
</feature>
<keyword evidence="3" id="KW-1185">Reference proteome</keyword>
<organism evidence="2 3">
    <name type="scientific">Hapsidospora chrysogenum (strain ATCC 11550 / CBS 779.69 / DSM 880 / IAM 14645 / JCM 23072 / IMI 49137)</name>
    <name type="common">Acremonium chrysogenum</name>
    <dbReference type="NCBI Taxonomy" id="857340"/>
    <lineage>
        <taxon>Eukaryota</taxon>
        <taxon>Fungi</taxon>
        <taxon>Dikarya</taxon>
        <taxon>Ascomycota</taxon>
        <taxon>Pezizomycotina</taxon>
        <taxon>Sordariomycetes</taxon>
        <taxon>Hypocreomycetidae</taxon>
        <taxon>Hypocreales</taxon>
        <taxon>Bionectriaceae</taxon>
        <taxon>Hapsidospora</taxon>
    </lineage>
</organism>
<dbReference type="HOGENOM" id="CLU_057896_0_0_1"/>
<accession>A0A086T130</accession>
<dbReference type="PANTHER" id="PTHR42085:SF2">
    <property type="entry name" value="F-BOX DOMAIN-CONTAINING PROTEIN"/>
    <property type="match status" value="1"/>
</dbReference>
<dbReference type="OrthoDB" id="5372935at2759"/>
<dbReference type="InterPro" id="IPR038883">
    <property type="entry name" value="AN11006-like"/>
</dbReference>
<evidence type="ECO:0000313" key="2">
    <source>
        <dbReference type="EMBL" id="KFH43062.1"/>
    </source>
</evidence>
<comment type="caution">
    <text evidence="2">The sequence shown here is derived from an EMBL/GenBank/DDBJ whole genome shotgun (WGS) entry which is preliminary data.</text>
</comment>
<name>A0A086T130_HAPC1</name>
<gene>
    <name evidence="2" type="ORF">ACRE_061760</name>
</gene>
<dbReference type="Proteomes" id="UP000029964">
    <property type="component" value="Unassembled WGS sequence"/>
</dbReference>
<feature type="region of interest" description="Disordered" evidence="1">
    <location>
        <begin position="1"/>
        <end position="33"/>
    </location>
</feature>
<protein>
    <recommendedName>
        <fullName evidence="4">F-box domain-containing protein</fullName>
    </recommendedName>
</protein>
<evidence type="ECO:0000256" key="1">
    <source>
        <dbReference type="SAM" id="MobiDB-lite"/>
    </source>
</evidence>
<evidence type="ECO:0008006" key="4">
    <source>
        <dbReference type="Google" id="ProtNLM"/>
    </source>
</evidence>
<dbReference type="AlphaFoldDB" id="A0A086T130"/>
<evidence type="ECO:0000313" key="3">
    <source>
        <dbReference type="Proteomes" id="UP000029964"/>
    </source>
</evidence>
<dbReference type="EMBL" id="JPKY01000078">
    <property type="protein sequence ID" value="KFH43062.1"/>
    <property type="molecule type" value="Genomic_DNA"/>
</dbReference>
<reference evidence="3" key="1">
    <citation type="journal article" date="2014" name="Genome Announc.">
        <title>Genome sequence and annotation of Acremonium chrysogenum, producer of the beta-lactam antibiotic cephalosporin C.</title>
        <authorList>
            <person name="Terfehr D."/>
            <person name="Dahlmann T.A."/>
            <person name="Specht T."/>
            <person name="Zadra I."/>
            <person name="Kuernsteiner H."/>
            <person name="Kueck U."/>
        </authorList>
    </citation>
    <scope>NUCLEOTIDE SEQUENCE [LARGE SCALE GENOMIC DNA]</scope>
    <source>
        <strain evidence="3">ATCC 11550 / CBS 779.69 / DSM 880 / IAM 14645 / JCM 23072 / IMI 49137</strain>
    </source>
</reference>
<sequence length="326" mass="36711">MARRPVRSGKGSSRVQATSVAPTPSSSTCTASLSSAYPSASMSEIETEDEVNKLSIASLTLDVPLTPFRRPRRVPPKPFPFLHLPSELRLKVYEHFFDDEGAEAVLDLAPDNYKRYHRKLGLMRVNRQLHDEATHYFYSTRTFRIFPTYPGRYFKTKRPLLARLKKNQRQCIQSLELRLGPGWNAPPRGWTVNDALGLADCTGAHTLRVFVECDPSDGVFRGFRRAEGFYERFSQNLMARVIEVMPAVNTVEFDAWSSVKKGGPMMSGLLDVARRHERRICWGRERGWTADSDDDNDGVIDERAAGYADGAPISFEGIAYNISVSA</sequence>
<proteinExistence type="predicted"/>